<evidence type="ECO:0000256" key="10">
    <source>
        <dbReference type="HAMAP-Rule" id="MF_01102"/>
    </source>
</evidence>
<dbReference type="NCBIfam" id="NF002483">
    <property type="entry name" value="PRK01747.1-4"/>
    <property type="match status" value="1"/>
</dbReference>
<evidence type="ECO:0000259" key="11">
    <source>
        <dbReference type="Pfam" id="PF01266"/>
    </source>
</evidence>
<keyword evidence="14" id="KW-1185">Reference proteome</keyword>
<dbReference type="NCBIfam" id="TIGR03197">
    <property type="entry name" value="MnmC_Cterm"/>
    <property type="match status" value="1"/>
</dbReference>
<dbReference type="HAMAP" id="MF_01102">
    <property type="entry name" value="MnmC"/>
    <property type="match status" value="1"/>
</dbReference>
<dbReference type="Pfam" id="PF01266">
    <property type="entry name" value="DAO"/>
    <property type="match status" value="1"/>
</dbReference>
<keyword evidence="6 10" id="KW-0819">tRNA processing</keyword>
<evidence type="ECO:0000313" key="13">
    <source>
        <dbReference type="EMBL" id="MBE9609336.1"/>
    </source>
</evidence>
<evidence type="ECO:0000259" key="12">
    <source>
        <dbReference type="Pfam" id="PF05430"/>
    </source>
</evidence>
<keyword evidence="5 10" id="KW-0949">S-adenosyl-L-methionine</keyword>
<keyword evidence="9 10" id="KW-0511">Multifunctional enzyme</keyword>
<keyword evidence="3 10" id="KW-0285">Flavoprotein</keyword>
<keyword evidence="8 10" id="KW-0560">Oxidoreductase</keyword>
<proteinExistence type="inferred from homology"/>
<dbReference type="Gene3D" id="3.50.50.60">
    <property type="entry name" value="FAD/NAD(P)-binding domain"/>
    <property type="match status" value="1"/>
</dbReference>
<comment type="similarity">
    <text evidence="10">In the N-terminal section; belongs to the methyltransferase superfamily. tRNA (mnm(5)s(2)U34)-methyltransferase family.</text>
</comment>
<dbReference type="PANTHER" id="PTHR13847:SF283">
    <property type="entry name" value="TRNA 5-METHYLAMINOMETHYL-2-THIOURIDINE BIOSYNTHESIS BIFUNCTIONAL PROTEIN MNMC"/>
    <property type="match status" value="1"/>
</dbReference>
<dbReference type="EMBL" id="JADFUA010000004">
    <property type="protein sequence ID" value="MBE9609336.1"/>
    <property type="molecule type" value="Genomic_DNA"/>
</dbReference>
<gene>
    <name evidence="10 13" type="primary">mnmC</name>
    <name evidence="13" type="ORF">INR99_08235</name>
</gene>
<dbReference type="InterPro" id="IPR029063">
    <property type="entry name" value="SAM-dependent_MTases_sf"/>
</dbReference>
<evidence type="ECO:0000256" key="2">
    <source>
        <dbReference type="ARBA" id="ARBA00022603"/>
    </source>
</evidence>
<dbReference type="RefSeq" id="WP_194115867.1">
    <property type="nucleotide sequence ID" value="NZ_JADFUA010000004.1"/>
</dbReference>
<accession>A0A8J7FR76</accession>
<name>A0A8J7FR76_9NEIS</name>
<dbReference type="Gene3D" id="3.40.50.150">
    <property type="entry name" value="Vaccinia Virus protein VP39"/>
    <property type="match status" value="1"/>
</dbReference>
<dbReference type="InterPro" id="IPR036188">
    <property type="entry name" value="FAD/NAD-bd_sf"/>
</dbReference>
<evidence type="ECO:0000256" key="4">
    <source>
        <dbReference type="ARBA" id="ARBA00022679"/>
    </source>
</evidence>
<dbReference type="GO" id="GO:0032259">
    <property type="term" value="P:methylation"/>
    <property type="evidence" value="ECO:0007669"/>
    <property type="project" value="UniProtKB-KW"/>
</dbReference>
<evidence type="ECO:0000256" key="7">
    <source>
        <dbReference type="ARBA" id="ARBA00022827"/>
    </source>
</evidence>
<evidence type="ECO:0000256" key="3">
    <source>
        <dbReference type="ARBA" id="ARBA00022630"/>
    </source>
</evidence>
<dbReference type="NCBIfam" id="NF002481">
    <property type="entry name" value="PRK01747.1-2"/>
    <property type="match status" value="1"/>
</dbReference>
<comment type="catalytic activity">
    <reaction evidence="10">
        <text>5-aminomethyl-2-thiouridine(34) in tRNA + S-adenosyl-L-methionine = 5-methylaminomethyl-2-thiouridine(34) in tRNA + S-adenosyl-L-homocysteine + H(+)</text>
        <dbReference type="Rhea" id="RHEA:19569"/>
        <dbReference type="Rhea" id="RHEA-COMP:10195"/>
        <dbReference type="Rhea" id="RHEA-COMP:10197"/>
        <dbReference type="ChEBI" id="CHEBI:15378"/>
        <dbReference type="ChEBI" id="CHEBI:57856"/>
        <dbReference type="ChEBI" id="CHEBI:59789"/>
        <dbReference type="ChEBI" id="CHEBI:74454"/>
        <dbReference type="ChEBI" id="CHEBI:74455"/>
        <dbReference type="EC" id="2.1.1.61"/>
    </reaction>
</comment>
<comment type="similarity">
    <text evidence="10">In the C-terminal section; belongs to the DAO family.</text>
</comment>
<feature type="domain" description="FAD dependent oxidoreductase" evidence="11">
    <location>
        <begin position="250"/>
        <end position="599"/>
    </location>
</feature>
<dbReference type="InterPro" id="IPR006076">
    <property type="entry name" value="FAD-dep_OxRdtase"/>
</dbReference>
<dbReference type="InterPro" id="IPR023032">
    <property type="entry name" value="tRNA_MAMT_biosynth_bifunc_MnmC"/>
</dbReference>
<keyword evidence="7 10" id="KW-0274">FAD</keyword>
<dbReference type="InterPro" id="IPR017610">
    <property type="entry name" value="tRNA_S-uridine_synth_MnmC_C"/>
</dbReference>
<dbReference type="Pfam" id="PF05430">
    <property type="entry name" value="Methyltransf_30"/>
    <property type="match status" value="1"/>
</dbReference>
<comment type="cofactor">
    <cofactor evidence="10">
        <name>FAD</name>
        <dbReference type="ChEBI" id="CHEBI:57692"/>
    </cofactor>
</comment>
<keyword evidence="1 10" id="KW-0963">Cytoplasm</keyword>
<dbReference type="EC" id="2.1.1.61" evidence="10"/>
<feature type="region of interest" description="tRNA (mnm(5)s(2)U34)-methyltransferase" evidence="10">
    <location>
        <begin position="1"/>
        <end position="232"/>
    </location>
</feature>
<evidence type="ECO:0000256" key="9">
    <source>
        <dbReference type="ARBA" id="ARBA00023268"/>
    </source>
</evidence>
<dbReference type="GO" id="GO:0016645">
    <property type="term" value="F:oxidoreductase activity, acting on the CH-NH group of donors"/>
    <property type="evidence" value="ECO:0007669"/>
    <property type="project" value="InterPro"/>
</dbReference>
<dbReference type="SUPFAM" id="SSF51905">
    <property type="entry name" value="FAD/NAD(P)-binding domain"/>
    <property type="match status" value="1"/>
</dbReference>
<dbReference type="GO" id="GO:0002097">
    <property type="term" value="P:tRNA wobble base modification"/>
    <property type="evidence" value="ECO:0007669"/>
    <property type="project" value="UniProtKB-UniRule"/>
</dbReference>
<evidence type="ECO:0000256" key="6">
    <source>
        <dbReference type="ARBA" id="ARBA00022694"/>
    </source>
</evidence>
<dbReference type="InterPro" id="IPR008471">
    <property type="entry name" value="MnmC-like_methylTransf"/>
</dbReference>
<comment type="subcellular location">
    <subcellularLocation>
        <location evidence="10">Cytoplasm</location>
    </subcellularLocation>
</comment>
<comment type="function">
    <text evidence="10">Catalyzes the last two steps in the biosynthesis of 5-methylaminomethyl-2-thiouridine (mnm(5)s(2)U) at the wobble position (U34) in tRNA. Catalyzes the FAD-dependent demodification of cmnm(5)s(2)U34 to nm(5)s(2)U34, followed by the transfer of a methyl group from S-adenosyl-L-methionine to nm(5)s(2)U34, to form mnm(5)s(2)U34.</text>
</comment>
<feature type="domain" description="MnmC-like methyltransferase" evidence="12">
    <location>
        <begin position="110"/>
        <end position="230"/>
    </location>
</feature>
<evidence type="ECO:0000256" key="1">
    <source>
        <dbReference type="ARBA" id="ARBA00022490"/>
    </source>
</evidence>
<dbReference type="GO" id="GO:0004808">
    <property type="term" value="F:tRNA (5-methylaminomethyl-2-thiouridylate)(34)-methyltransferase activity"/>
    <property type="evidence" value="ECO:0007669"/>
    <property type="project" value="UniProtKB-EC"/>
</dbReference>
<dbReference type="AlphaFoldDB" id="A0A8J7FR76"/>
<feature type="region of interest" description="FAD-dependent cmnm(5)s(2)U34 oxidoreductase" evidence="10">
    <location>
        <begin position="253"/>
        <end position="635"/>
    </location>
</feature>
<dbReference type="NCBIfam" id="NF033855">
    <property type="entry name" value="tRNA_MNMC2"/>
    <property type="match status" value="1"/>
</dbReference>
<keyword evidence="2 10" id="KW-0489">Methyltransferase</keyword>
<evidence type="ECO:0000313" key="14">
    <source>
        <dbReference type="Proteomes" id="UP000604481"/>
    </source>
</evidence>
<dbReference type="InterPro" id="IPR047785">
    <property type="entry name" value="tRNA_MNMC2"/>
</dbReference>
<sequence>MQPITPARLELSSEGVPYSSQFDDIYHSRGGGLAQAREVFMAGNGLPAAWRGHEHFTILETGFGQGLSFLATWQTWAADPQRCARLHFVSIEQFPFTRDDLAQLHAHYPEIASEAAALRAAWPWLTPGVHRVELAGGKVILTLVLGEAGHWLPQLELAADAIYLDGFAPDKNPELWCEPIYRQLRRLAHDHTTLATYTVAGHVRRGLTAAGFSVERVAGFAGKRQMLRGTSTIAAQWRNRRPTRPASRQAIVIGAGMAGAACAWQLARRGWQVTILEQASQIASGSSGNHVGLMHPTFSRDDNLQARLTRAGCALTLQVLRQLDSSDVPVPWGNPGQLQVAKNAEQLDLMATLSSELAIPDELARFVTAEQLNTHYRIASGGLFYKASAWIHPPGLCRALLAHPGITVKTGQQVARLQRNAERWILLGTDETALGESETVILANATAAARLCPQAELPLSDSLRVVSRIPATELSEPPFSLSGPSYLTPAYQGLRCVGAAELAAGEDEATAAARNLAGLRKVLPDLDVAGISLHDWRCCPRPASPDRLPLIGALPVPGEQHSPAHQLWQLARLPGLYGALGFGARGLTWCMLAGELIASQLSGEPLPLDRALLDAVDPGRFALRALRRKGSRSAD</sequence>
<evidence type="ECO:0000256" key="8">
    <source>
        <dbReference type="ARBA" id="ARBA00023002"/>
    </source>
</evidence>
<dbReference type="Proteomes" id="UP000604481">
    <property type="component" value="Unassembled WGS sequence"/>
</dbReference>
<dbReference type="EC" id="1.5.-.-" evidence="10"/>
<dbReference type="GO" id="GO:0050660">
    <property type="term" value="F:flavin adenine dinucleotide binding"/>
    <property type="evidence" value="ECO:0007669"/>
    <property type="project" value="UniProtKB-UniRule"/>
</dbReference>
<comment type="caution">
    <text evidence="13">The sequence shown here is derived from an EMBL/GenBank/DDBJ whole genome shotgun (WGS) entry which is preliminary data.</text>
</comment>
<organism evidence="13 14">
    <name type="scientific">Chitinilyticum piscinae</name>
    <dbReference type="NCBI Taxonomy" id="2866724"/>
    <lineage>
        <taxon>Bacteria</taxon>
        <taxon>Pseudomonadati</taxon>
        <taxon>Pseudomonadota</taxon>
        <taxon>Betaproteobacteria</taxon>
        <taxon>Neisseriales</taxon>
        <taxon>Chitinibacteraceae</taxon>
        <taxon>Chitinilyticum</taxon>
    </lineage>
</organism>
<dbReference type="Gene3D" id="3.30.9.10">
    <property type="entry name" value="D-Amino Acid Oxidase, subunit A, domain 2"/>
    <property type="match status" value="1"/>
</dbReference>
<evidence type="ECO:0000256" key="5">
    <source>
        <dbReference type="ARBA" id="ARBA00022691"/>
    </source>
</evidence>
<reference evidence="13 14" key="1">
    <citation type="submission" date="2020-10" db="EMBL/GenBank/DDBJ databases">
        <title>The genome sequence of Chitinilyticum litopenaei 4Y14.</title>
        <authorList>
            <person name="Liu Y."/>
        </authorList>
    </citation>
    <scope>NUCLEOTIDE SEQUENCE [LARGE SCALE GENOMIC DNA]</scope>
    <source>
        <strain evidence="13 14">4Y14</strain>
    </source>
</reference>
<dbReference type="GO" id="GO:0005737">
    <property type="term" value="C:cytoplasm"/>
    <property type="evidence" value="ECO:0007669"/>
    <property type="project" value="UniProtKB-SubCell"/>
</dbReference>
<keyword evidence="4 10" id="KW-0808">Transferase</keyword>
<dbReference type="PANTHER" id="PTHR13847">
    <property type="entry name" value="SARCOSINE DEHYDROGENASE-RELATED"/>
    <property type="match status" value="1"/>
</dbReference>
<protein>
    <recommendedName>
        <fullName evidence="10">tRNA 5-methylaminomethyl-2-thiouridine biosynthesis bifunctional protein MnmC</fullName>
        <shortName evidence="10">tRNA mnm(5)s(2)U biosynthesis bifunctional protein</shortName>
    </recommendedName>
    <domain>
        <recommendedName>
            <fullName evidence="10">tRNA (mnm(5)s(2)U34)-methyltransferase</fullName>
            <ecNumber evidence="10">2.1.1.61</ecNumber>
        </recommendedName>
    </domain>
    <domain>
        <recommendedName>
            <fullName evidence="10">FAD-dependent cmnm(5)s(2)U34 oxidoreductase</fullName>
            <ecNumber evidence="10">1.5.-.-</ecNumber>
        </recommendedName>
    </domain>
</protein>